<organism evidence="1 2">
    <name type="scientific">Diphasiastrum complanatum</name>
    <name type="common">Issler's clubmoss</name>
    <name type="synonym">Lycopodium complanatum</name>
    <dbReference type="NCBI Taxonomy" id="34168"/>
    <lineage>
        <taxon>Eukaryota</taxon>
        <taxon>Viridiplantae</taxon>
        <taxon>Streptophyta</taxon>
        <taxon>Embryophyta</taxon>
        <taxon>Tracheophyta</taxon>
        <taxon>Lycopodiopsida</taxon>
        <taxon>Lycopodiales</taxon>
        <taxon>Lycopodiaceae</taxon>
        <taxon>Lycopodioideae</taxon>
        <taxon>Diphasiastrum</taxon>
    </lineage>
</organism>
<accession>A0ACC2B1I8</accession>
<protein>
    <submittedName>
        <fullName evidence="1">Uncharacterized protein</fullName>
    </submittedName>
</protein>
<name>A0ACC2B1I8_DIPCM</name>
<keyword evidence="2" id="KW-1185">Reference proteome</keyword>
<evidence type="ECO:0000313" key="1">
    <source>
        <dbReference type="EMBL" id="KAJ7523194.1"/>
    </source>
</evidence>
<dbReference type="Proteomes" id="UP001162992">
    <property type="component" value="Chromosome 18"/>
</dbReference>
<gene>
    <name evidence="1" type="ORF">O6H91_18G041200</name>
</gene>
<dbReference type="EMBL" id="CM055109">
    <property type="protein sequence ID" value="KAJ7523194.1"/>
    <property type="molecule type" value="Genomic_DNA"/>
</dbReference>
<evidence type="ECO:0000313" key="2">
    <source>
        <dbReference type="Proteomes" id="UP001162992"/>
    </source>
</evidence>
<proteinExistence type="predicted"/>
<comment type="caution">
    <text evidence="1">The sequence shown here is derived from an EMBL/GenBank/DDBJ whole genome shotgun (WGS) entry which is preliminary data.</text>
</comment>
<reference evidence="2" key="1">
    <citation type="journal article" date="2024" name="Proc. Natl. Acad. Sci. U.S.A.">
        <title>Extraordinary preservation of gene collinearity over three hundred million years revealed in homosporous lycophytes.</title>
        <authorList>
            <person name="Li C."/>
            <person name="Wickell D."/>
            <person name="Kuo L.Y."/>
            <person name="Chen X."/>
            <person name="Nie B."/>
            <person name="Liao X."/>
            <person name="Peng D."/>
            <person name="Ji J."/>
            <person name="Jenkins J."/>
            <person name="Williams M."/>
            <person name="Shu S."/>
            <person name="Plott C."/>
            <person name="Barry K."/>
            <person name="Rajasekar S."/>
            <person name="Grimwood J."/>
            <person name="Han X."/>
            <person name="Sun S."/>
            <person name="Hou Z."/>
            <person name="He W."/>
            <person name="Dai G."/>
            <person name="Sun C."/>
            <person name="Schmutz J."/>
            <person name="Leebens-Mack J.H."/>
            <person name="Li F.W."/>
            <person name="Wang L."/>
        </authorList>
    </citation>
    <scope>NUCLEOTIDE SEQUENCE [LARGE SCALE GENOMIC DNA]</scope>
    <source>
        <strain evidence="2">cv. PW_Plant_1</strain>
    </source>
</reference>
<sequence length="743" mass="86345">MALFQEYTVLEEEIDENYDPSDEEIMEYAIWLGMELPKENGLLWVAREGLQEPLPEHWKPCRTEEDEIYYYNFFTGESIWDHPCDDLYRHLYKQESRKFEQQQKKQQGLGSHPLQLLDTDQHHKHQQEMDLARTWRSQAYELCHWIASLCGRAGRKLMSYVIKMLLNAGDVKKRDLGGSLPPTPPLAKFGRDAQKEIPPHQRESNAMIGADWPTKIPINVVSQSPTLHETVIVTKNLPLLSSPRTQGEVPLTSSRTTFSNGVIFSNERGPVSTSPRAKSGRFSNGVQMGQSSGHVPISHTPYHEHIGADTNQENVKRSHFGGQLQILQDLEEHTSTPLLVPQDSRNDPQDAISKWKATTSEPPSPRLLGAGNGDDKPQFQQARQHLEDQFFHQIQDEERKEMLQRRSEMKERVKAKIMEEERVVLQQERLEMVERTGGELMQEEEHNILDTVHSDMVEKFEEQIEKEDGLLLEKRRKEAVEEIELQIEADKQVLQERDSRRILKEVDVEMMTSRSKEKIDALEKTLHELEREAVLTRARETVETETKELQSKLEEKLNWELAKLEMILLQEKRKEMMDNVHKIVEDEEKFELKKARAILHEKLKADPMGNSCLNDQKFGYLQQLEHEKTIRPAIERPDQHRELCGQCFEKKEFGAQDKMQQSVSEHVLHSVLKELKLINAKLCIINDMCHTVQGWMVHSEKSRQMVLNTKLEPEELSLQVKIRQEVLKLVRPDCLNTSNFMKG</sequence>